<dbReference type="PANTHER" id="PTHR11880:SF8">
    <property type="entry name" value="SMALL RIBOSOMAL SUBUNIT PROTEIN US19M"/>
    <property type="match status" value="1"/>
</dbReference>
<dbReference type="InterPro" id="IPR020934">
    <property type="entry name" value="Ribosomal_uS19_CS"/>
</dbReference>
<dbReference type="AlphaFoldDB" id="A0A5C6FEK9"/>
<dbReference type="GO" id="GO:0006412">
    <property type="term" value="P:translation"/>
    <property type="evidence" value="ECO:0007669"/>
    <property type="project" value="UniProtKB-UniRule"/>
</dbReference>
<evidence type="ECO:0000313" key="9">
    <source>
        <dbReference type="EMBL" id="TWU59040.1"/>
    </source>
</evidence>
<dbReference type="InterPro" id="IPR005732">
    <property type="entry name" value="Ribosomal_uS19_bac-type"/>
</dbReference>
<keyword evidence="3 7" id="KW-0694">RNA-binding</keyword>
<comment type="similarity">
    <text evidence="1 7 8">Belongs to the universal ribosomal protein uS19 family.</text>
</comment>
<dbReference type="PROSITE" id="PS00323">
    <property type="entry name" value="RIBOSOMAL_S19"/>
    <property type="match status" value="1"/>
</dbReference>
<evidence type="ECO:0000256" key="6">
    <source>
        <dbReference type="ARBA" id="ARBA00035163"/>
    </source>
</evidence>
<dbReference type="InterPro" id="IPR002222">
    <property type="entry name" value="Ribosomal_uS19"/>
</dbReference>
<dbReference type="GO" id="GO:0019843">
    <property type="term" value="F:rRNA binding"/>
    <property type="evidence" value="ECO:0007669"/>
    <property type="project" value="UniProtKB-UniRule"/>
</dbReference>
<name>A0A5C6FEK9_9BACT</name>
<dbReference type="Proteomes" id="UP000318288">
    <property type="component" value="Unassembled WGS sequence"/>
</dbReference>
<dbReference type="FunFam" id="3.30.860.10:FF:000001">
    <property type="entry name" value="30S ribosomal protein S19"/>
    <property type="match status" value="1"/>
</dbReference>
<gene>
    <name evidence="7 9" type="primary">rpsS</name>
    <name evidence="9" type="ORF">Poly51_18250</name>
</gene>
<dbReference type="GO" id="GO:0003735">
    <property type="term" value="F:structural constituent of ribosome"/>
    <property type="evidence" value="ECO:0007669"/>
    <property type="project" value="InterPro"/>
</dbReference>
<dbReference type="GO" id="GO:0015935">
    <property type="term" value="C:small ribosomal subunit"/>
    <property type="evidence" value="ECO:0007669"/>
    <property type="project" value="InterPro"/>
</dbReference>
<protein>
    <recommendedName>
        <fullName evidence="6 7">Small ribosomal subunit protein uS19</fullName>
    </recommendedName>
</protein>
<keyword evidence="4 7" id="KW-0689">Ribosomal protein</keyword>
<evidence type="ECO:0000256" key="4">
    <source>
        <dbReference type="ARBA" id="ARBA00022980"/>
    </source>
</evidence>
<evidence type="ECO:0000256" key="5">
    <source>
        <dbReference type="ARBA" id="ARBA00023274"/>
    </source>
</evidence>
<evidence type="ECO:0000256" key="3">
    <source>
        <dbReference type="ARBA" id="ARBA00022884"/>
    </source>
</evidence>
<dbReference type="PIRSF" id="PIRSF002144">
    <property type="entry name" value="Ribosomal_S19"/>
    <property type="match status" value="1"/>
</dbReference>
<dbReference type="EMBL" id="SJPW01000002">
    <property type="protein sequence ID" value="TWU59040.1"/>
    <property type="molecule type" value="Genomic_DNA"/>
</dbReference>
<dbReference type="PRINTS" id="PR00975">
    <property type="entry name" value="RIBOSOMALS19"/>
</dbReference>
<dbReference type="InterPro" id="IPR023575">
    <property type="entry name" value="Ribosomal_uS19_SF"/>
</dbReference>
<dbReference type="Pfam" id="PF00203">
    <property type="entry name" value="Ribosomal_S19"/>
    <property type="match status" value="1"/>
</dbReference>
<dbReference type="Gene3D" id="3.30.860.10">
    <property type="entry name" value="30s Ribosomal Protein S19, Chain A"/>
    <property type="match status" value="1"/>
</dbReference>
<comment type="caution">
    <text evidence="9">The sequence shown here is derived from an EMBL/GenBank/DDBJ whole genome shotgun (WGS) entry which is preliminary data.</text>
</comment>
<dbReference type="SUPFAM" id="SSF54570">
    <property type="entry name" value="Ribosomal protein S19"/>
    <property type="match status" value="1"/>
</dbReference>
<organism evidence="9 10">
    <name type="scientific">Rubripirellula tenax</name>
    <dbReference type="NCBI Taxonomy" id="2528015"/>
    <lineage>
        <taxon>Bacteria</taxon>
        <taxon>Pseudomonadati</taxon>
        <taxon>Planctomycetota</taxon>
        <taxon>Planctomycetia</taxon>
        <taxon>Pirellulales</taxon>
        <taxon>Pirellulaceae</taxon>
        <taxon>Rubripirellula</taxon>
    </lineage>
</organism>
<evidence type="ECO:0000256" key="1">
    <source>
        <dbReference type="ARBA" id="ARBA00007345"/>
    </source>
</evidence>
<accession>A0A5C6FEK9</accession>
<dbReference type="GO" id="GO:0000028">
    <property type="term" value="P:ribosomal small subunit assembly"/>
    <property type="evidence" value="ECO:0007669"/>
    <property type="project" value="TreeGrafter"/>
</dbReference>
<comment type="function">
    <text evidence="7">Protein S19 forms a complex with S13 that binds strongly to the 16S ribosomal RNA.</text>
</comment>
<evidence type="ECO:0000313" key="10">
    <source>
        <dbReference type="Proteomes" id="UP000318288"/>
    </source>
</evidence>
<dbReference type="HAMAP" id="MF_00531">
    <property type="entry name" value="Ribosomal_uS19"/>
    <property type="match status" value="1"/>
</dbReference>
<proteinExistence type="inferred from homology"/>
<evidence type="ECO:0000256" key="8">
    <source>
        <dbReference type="RuleBase" id="RU003485"/>
    </source>
</evidence>
<reference evidence="9 10" key="1">
    <citation type="submission" date="2019-02" db="EMBL/GenBank/DDBJ databases">
        <title>Deep-cultivation of Planctomycetes and their phenomic and genomic characterization uncovers novel biology.</title>
        <authorList>
            <person name="Wiegand S."/>
            <person name="Jogler M."/>
            <person name="Boedeker C."/>
            <person name="Pinto D."/>
            <person name="Vollmers J."/>
            <person name="Rivas-Marin E."/>
            <person name="Kohn T."/>
            <person name="Peeters S.H."/>
            <person name="Heuer A."/>
            <person name="Rast P."/>
            <person name="Oberbeckmann S."/>
            <person name="Bunk B."/>
            <person name="Jeske O."/>
            <person name="Meyerdierks A."/>
            <person name="Storesund J.E."/>
            <person name="Kallscheuer N."/>
            <person name="Luecker S."/>
            <person name="Lage O.M."/>
            <person name="Pohl T."/>
            <person name="Merkel B.J."/>
            <person name="Hornburger P."/>
            <person name="Mueller R.-W."/>
            <person name="Bruemmer F."/>
            <person name="Labrenz M."/>
            <person name="Spormann A.M."/>
            <person name="Op Den Camp H."/>
            <person name="Overmann J."/>
            <person name="Amann R."/>
            <person name="Jetten M.S.M."/>
            <person name="Mascher T."/>
            <person name="Medema M.H."/>
            <person name="Devos D.P."/>
            <person name="Kaster A.-K."/>
            <person name="Ovreas L."/>
            <person name="Rohde M."/>
            <person name="Galperin M.Y."/>
            <person name="Jogler C."/>
        </authorList>
    </citation>
    <scope>NUCLEOTIDE SEQUENCE [LARGE SCALE GENOMIC DNA]</scope>
    <source>
        <strain evidence="9 10">Poly51</strain>
    </source>
</reference>
<dbReference type="RefSeq" id="WP_146456350.1">
    <property type="nucleotide sequence ID" value="NZ_SJPW01000002.1"/>
</dbReference>
<sequence>MSRSLKKGPYVDPKLFFKVQKQAETGKNEPIKTWARACTIVPEFINKTFMVHDGRKHVKVAVSEDMVGHKLGEFAPTRTFKGHSGKGGKK</sequence>
<keyword evidence="5 7" id="KW-0687">Ribonucleoprotein</keyword>
<dbReference type="OrthoDB" id="9797833at2"/>
<evidence type="ECO:0000256" key="2">
    <source>
        <dbReference type="ARBA" id="ARBA00022730"/>
    </source>
</evidence>
<keyword evidence="10" id="KW-1185">Reference proteome</keyword>
<keyword evidence="2 7" id="KW-0699">rRNA-binding</keyword>
<dbReference type="PANTHER" id="PTHR11880">
    <property type="entry name" value="RIBOSOMAL PROTEIN S19P FAMILY MEMBER"/>
    <property type="match status" value="1"/>
</dbReference>
<dbReference type="NCBIfam" id="TIGR01050">
    <property type="entry name" value="rpsS_bact"/>
    <property type="match status" value="1"/>
</dbReference>
<dbReference type="GO" id="GO:0005737">
    <property type="term" value="C:cytoplasm"/>
    <property type="evidence" value="ECO:0007669"/>
    <property type="project" value="UniProtKB-ARBA"/>
</dbReference>
<evidence type="ECO:0000256" key="7">
    <source>
        <dbReference type="HAMAP-Rule" id="MF_00531"/>
    </source>
</evidence>